<dbReference type="STRING" id="7574.A0A1S3H8U6"/>
<dbReference type="RefSeq" id="XP_013381901.1">
    <property type="nucleotide sequence ID" value="XM_013526447.2"/>
</dbReference>
<feature type="signal peptide" evidence="1">
    <location>
        <begin position="1"/>
        <end position="18"/>
    </location>
</feature>
<sequence>MKVLTALVVVFLVSHGFAAPATPTVCEEKLKTLTQKVDIVLRQLQLQQMFIEERARTDGGSGIKQARWSSIGTRPYHTSTHTLTWSAGAAYPRPPQRNLFSLFGMSAVLNGVEFPIRTLSDQLKMPSRTSKAFHAKELVPLGVVPPQVLAKKTVPEQIAEMKEWFKAWRDQNYKVRDYRKYFKPVLCYLEGKWLKSQGTDKLPYSQMLIAQQWTSRYQAYSGALPQERVTFKPTSIIDFENGKPAFAKWDYRVLCHPVNQDIHTSTFRVVDDLAERTPRRWDLNRFARSTLAKFQLNPMNRPWAKNEEFSSNYEFLDQLMAQIPGVDNYPGRLYDDSFAEPVHPFTAATSKEPKLNTAYYNRWSKVSQTSTGRMKARHRGFSDNSVFMAQTSHPQVAGMKVEDCNVVGVNKVCKSYEQRWSYAIPLFITYITPLSSWNPYGLTIHTKLGYNDRTVFTGGRNGGFTTAKAYNGTSYNFYYTIPTEFFGSPQRGAAAPKGVLDPNGGLRKVSTGGLHSILPNIPGVGALRQTYPIFPIHGEGSTAWKEYEALADLVLKRKTHANMFLEPLQNI</sequence>
<dbReference type="InParanoid" id="A0A1S3H8U6"/>
<gene>
    <name evidence="3" type="primary">LOC106152737</name>
</gene>
<keyword evidence="1" id="KW-0732">Signal</keyword>
<evidence type="ECO:0000256" key="1">
    <source>
        <dbReference type="SAM" id="SignalP"/>
    </source>
</evidence>
<protein>
    <submittedName>
        <fullName evidence="3">Uncharacterized protein LOC106152737</fullName>
    </submittedName>
</protein>
<dbReference type="AlphaFoldDB" id="A0A1S3H8U6"/>
<dbReference type="KEGG" id="lak:106152737"/>
<proteinExistence type="predicted"/>
<feature type="chain" id="PRO_5010335435" evidence="1">
    <location>
        <begin position="19"/>
        <end position="571"/>
    </location>
</feature>
<keyword evidence="2" id="KW-1185">Reference proteome</keyword>
<evidence type="ECO:0000313" key="3">
    <source>
        <dbReference type="RefSeq" id="XP_013381901.1"/>
    </source>
</evidence>
<organism evidence="2 3">
    <name type="scientific">Lingula anatina</name>
    <name type="common">Brachiopod</name>
    <name type="synonym">Lingula unguis</name>
    <dbReference type="NCBI Taxonomy" id="7574"/>
    <lineage>
        <taxon>Eukaryota</taxon>
        <taxon>Metazoa</taxon>
        <taxon>Spiralia</taxon>
        <taxon>Lophotrochozoa</taxon>
        <taxon>Brachiopoda</taxon>
        <taxon>Linguliformea</taxon>
        <taxon>Lingulata</taxon>
        <taxon>Lingulida</taxon>
        <taxon>Linguloidea</taxon>
        <taxon>Lingulidae</taxon>
        <taxon>Lingula</taxon>
    </lineage>
</organism>
<reference evidence="3" key="1">
    <citation type="submission" date="2025-08" db="UniProtKB">
        <authorList>
            <consortium name="RefSeq"/>
        </authorList>
    </citation>
    <scope>IDENTIFICATION</scope>
    <source>
        <tissue evidence="3">Gonads</tissue>
    </source>
</reference>
<dbReference type="OrthoDB" id="6059742at2759"/>
<dbReference type="Proteomes" id="UP000085678">
    <property type="component" value="Unplaced"/>
</dbReference>
<accession>A0A1S3H8U6</accession>
<dbReference type="GeneID" id="106152737"/>
<name>A0A1S3H8U6_LINAN</name>
<evidence type="ECO:0000313" key="2">
    <source>
        <dbReference type="Proteomes" id="UP000085678"/>
    </source>
</evidence>